<dbReference type="eggNOG" id="KOG3139">
    <property type="taxonomic scope" value="Eukaryota"/>
</dbReference>
<accession>H3A6T5</accession>
<keyword evidence="2" id="KW-0472">Membrane</keyword>
<dbReference type="Ensembl" id="ENSLACT00000005403.1">
    <property type="protein sequence ID" value="ENSLACP00000005356.1"/>
    <property type="gene ID" value="ENSLACG00000004761.1"/>
</dbReference>
<reference evidence="5" key="1">
    <citation type="submission" date="2011-08" db="EMBL/GenBank/DDBJ databases">
        <title>The draft genome of Latimeria chalumnae.</title>
        <authorList>
            <person name="Di Palma F."/>
            <person name="Alfoldi J."/>
            <person name="Johnson J."/>
            <person name="Berlin A."/>
            <person name="Gnerre S."/>
            <person name="Jaffe D."/>
            <person name="MacCallum I."/>
            <person name="Young S."/>
            <person name="Walker B.J."/>
            <person name="Lander E."/>
            <person name="Lindblad-Toh K."/>
        </authorList>
    </citation>
    <scope>NUCLEOTIDE SEQUENCE [LARGE SCALE GENOMIC DNA]</scope>
    <source>
        <strain evidence="5">Wild caught</strain>
    </source>
</reference>
<gene>
    <name evidence="4" type="primary">LOC102360089</name>
</gene>
<keyword evidence="1" id="KW-0808">Transferase</keyword>
<dbReference type="AlphaFoldDB" id="H3A6T5"/>
<feature type="transmembrane region" description="Helical" evidence="2">
    <location>
        <begin position="45"/>
        <end position="78"/>
    </location>
</feature>
<dbReference type="InterPro" id="IPR016181">
    <property type="entry name" value="Acyl_CoA_acyltransferase"/>
</dbReference>
<evidence type="ECO:0000256" key="2">
    <source>
        <dbReference type="SAM" id="Phobius"/>
    </source>
</evidence>
<dbReference type="Proteomes" id="UP000008672">
    <property type="component" value="Unassembled WGS sequence"/>
</dbReference>
<reference evidence="4" key="2">
    <citation type="submission" date="2025-08" db="UniProtKB">
        <authorList>
            <consortium name="Ensembl"/>
        </authorList>
    </citation>
    <scope>IDENTIFICATION</scope>
</reference>
<dbReference type="InParanoid" id="H3A6T5"/>
<dbReference type="Pfam" id="PF00583">
    <property type="entry name" value="Acetyltransf_1"/>
    <property type="match status" value="1"/>
</dbReference>
<evidence type="ECO:0000313" key="4">
    <source>
        <dbReference type="Ensembl" id="ENSLACP00000005356.1"/>
    </source>
</evidence>
<dbReference type="EMBL" id="AFYH01229948">
    <property type="status" value="NOT_ANNOTATED_CDS"/>
    <property type="molecule type" value="Genomic_DNA"/>
</dbReference>
<keyword evidence="2" id="KW-1133">Transmembrane helix</keyword>
<dbReference type="CDD" id="cd04301">
    <property type="entry name" value="NAT_SF"/>
    <property type="match status" value="1"/>
</dbReference>
<dbReference type="SUPFAM" id="SSF55729">
    <property type="entry name" value="Acyl-CoA N-acyltransferases (Nat)"/>
    <property type="match status" value="1"/>
</dbReference>
<dbReference type="HOGENOM" id="CLU_013985_10_1_1"/>
<keyword evidence="5" id="KW-1185">Reference proteome</keyword>
<dbReference type="PANTHER" id="PTHR13947">
    <property type="entry name" value="GNAT FAMILY N-ACETYLTRANSFERASE"/>
    <property type="match status" value="1"/>
</dbReference>
<dbReference type="InterPro" id="IPR050769">
    <property type="entry name" value="NAT_camello-type"/>
</dbReference>
<evidence type="ECO:0000313" key="5">
    <source>
        <dbReference type="Proteomes" id="UP000008672"/>
    </source>
</evidence>
<evidence type="ECO:0000256" key="1">
    <source>
        <dbReference type="ARBA" id="ARBA00022679"/>
    </source>
</evidence>
<dbReference type="PROSITE" id="PS51186">
    <property type="entry name" value="GNAT"/>
    <property type="match status" value="1"/>
</dbReference>
<dbReference type="GO" id="GO:0008080">
    <property type="term" value="F:N-acetyltransferase activity"/>
    <property type="evidence" value="ECO:0007669"/>
    <property type="project" value="InterPro"/>
</dbReference>
<dbReference type="STRING" id="7897.ENSLACP00000005356"/>
<feature type="domain" description="N-acetyltransferase" evidence="3">
    <location>
        <begin position="58"/>
        <end position="213"/>
    </location>
</feature>
<dbReference type="InterPro" id="IPR000182">
    <property type="entry name" value="GNAT_dom"/>
</dbReference>
<dbReference type="Gene3D" id="3.40.630.30">
    <property type="match status" value="1"/>
</dbReference>
<reference evidence="4" key="3">
    <citation type="submission" date="2025-09" db="UniProtKB">
        <authorList>
            <consortium name="Ensembl"/>
        </authorList>
    </citation>
    <scope>IDENTIFICATION</scope>
</reference>
<name>H3A6T5_LATCH</name>
<dbReference type="GeneTree" id="ENSGT00950000182932"/>
<protein>
    <recommendedName>
        <fullName evidence="3">N-acetyltransferase domain-containing protein</fullName>
    </recommendedName>
</protein>
<dbReference type="OMA" id="LECTEVH"/>
<dbReference type="PANTHER" id="PTHR13947:SF58">
    <property type="entry name" value="8B (PUTATIVE,_PSEUDO-RELATED"/>
    <property type="match status" value="1"/>
</dbReference>
<evidence type="ECO:0000259" key="3">
    <source>
        <dbReference type="PROSITE" id="PS51186"/>
    </source>
</evidence>
<keyword evidence="2" id="KW-0812">Transmembrane</keyword>
<proteinExistence type="predicted"/>
<sequence>IPKLVIRRYEAKDSAEVIPLYIECTLEYAWPASKWAFRHPSNISLILFCAVLIFAFTVSLLYMALVIFALLSMIYFACREYYADQVRMKLRTAMGDINKYFLETPGACFWVAECQGKVVGMVGLRPSSEETDTTCQMFHLNTAPPFRRRGIGKKLVETVLQFAKDYGYKVCTLETTSMHHGARRLFMKMGFRLHSEYDPTYLGGWVNWFSKLTLLKFNQDV</sequence>
<organism evidence="4 5">
    <name type="scientific">Latimeria chalumnae</name>
    <name type="common">Coelacanth</name>
    <dbReference type="NCBI Taxonomy" id="7897"/>
    <lineage>
        <taxon>Eukaryota</taxon>
        <taxon>Metazoa</taxon>
        <taxon>Chordata</taxon>
        <taxon>Craniata</taxon>
        <taxon>Vertebrata</taxon>
        <taxon>Euteleostomi</taxon>
        <taxon>Coelacanthiformes</taxon>
        <taxon>Coelacanthidae</taxon>
        <taxon>Latimeria</taxon>
    </lineage>
</organism>